<dbReference type="AlphaFoldDB" id="A0AAW0KFX1"/>
<comment type="caution">
    <text evidence="1">The sequence shown here is derived from an EMBL/GenBank/DDBJ whole genome shotgun (WGS) entry which is preliminary data.</text>
</comment>
<accession>A0AAW0KFX1</accession>
<keyword evidence="2" id="KW-1185">Reference proteome</keyword>
<sequence>MASIVASLPPPLLLHGRKTLFTTLQKVPVSSIRGFSHIAERQTRVTVIVKATGEGSESSTSLSIVKSVQNVVSCSLSLSLSLSHMVKIFQINDEN</sequence>
<name>A0AAW0KFX1_QUESU</name>
<dbReference type="EMBL" id="PKMF04000309">
    <property type="protein sequence ID" value="KAK7838308.1"/>
    <property type="molecule type" value="Genomic_DNA"/>
</dbReference>
<organism evidence="1 2">
    <name type="scientific">Quercus suber</name>
    <name type="common">Cork oak</name>
    <dbReference type="NCBI Taxonomy" id="58331"/>
    <lineage>
        <taxon>Eukaryota</taxon>
        <taxon>Viridiplantae</taxon>
        <taxon>Streptophyta</taxon>
        <taxon>Embryophyta</taxon>
        <taxon>Tracheophyta</taxon>
        <taxon>Spermatophyta</taxon>
        <taxon>Magnoliopsida</taxon>
        <taxon>eudicotyledons</taxon>
        <taxon>Gunneridae</taxon>
        <taxon>Pentapetalae</taxon>
        <taxon>rosids</taxon>
        <taxon>fabids</taxon>
        <taxon>Fagales</taxon>
        <taxon>Fagaceae</taxon>
        <taxon>Quercus</taxon>
    </lineage>
</organism>
<gene>
    <name evidence="1" type="primary">CURT1C</name>
    <name evidence="1" type="ORF">CFP56_019976</name>
</gene>
<evidence type="ECO:0000313" key="2">
    <source>
        <dbReference type="Proteomes" id="UP000237347"/>
    </source>
</evidence>
<dbReference type="Proteomes" id="UP000237347">
    <property type="component" value="Unassembled WGS sequence"/>
</dbReference>
<protein>
    <submittedName>
        <fullName evidence="1">Protein curvature thylakoid 1c</fullName>
    </submittedName>
</protein>
<evidence type="ECO:0000313" key="1">
    <source>
        <dbReference type="EMBL" id="KAK7838308.1"/>
    </source>
</evidence>
<reference evidence="1 2" key="1">
    <citation type="journal article" date="2018" name="Sci. Data">
        <title>The draft genome sequence of cork oak.</title>
        <authorList>
            <person name="Ramos A.M."/>
            <person name="Usie A."/>
            <person name="Barbosa P."/>
            <person name="Barros P.M."/>
            <person name="Capote T."/>
            <person name="Chaves I."/>
            <person name="Simoes F."/>
            <person name="Abreu I."/>
            <person name="Carrasquinho I."/>
            <person name="Faro C."/>
            <person name="Guimaraes J.B."/>
            <person name="Mendonca D."/>
            <person name="Nobrega F."/>
            <person name="Rodrigues L."/>
            <person name="Saibo N.J.M."/>
            <person name="Varela M.C."/>
            <person name="Egas C."/>
            <person name="Matos J."/>
            <person name="Miguel C.M."/>
            <person name="Oliveira M.M."/>
            <person name="Ricardo C.P."/>
            <person name="Goncalves S."/>
        </authorList>
    </citation>
    <scope>NUCLEOTIDE SEQUENCE [LARGE SCALE GENOMIC DNA]</scope>
    <source>
        <strain evidence="2">cv. HL8</strain>
    </source>
</reference>
<proteinExistence type="predicted"/>